<evidence type="ECO:0000313" key="1">
    <source>
        <dbReference type="EMBL" id="GFP33404.1"/>
    </source>
</evidence>
<dbReference type="Proteomes" id="UP000568877">
    <property type="component" value="Unassembled WGS sequence"/>
</dbReference>
<name>A0A6V8PNR0_9ACTN</name>
<gene>
    <name evidence="1" type="ORF">HKBW3S42_01739</name>
</gene>
<evidence type="ECO:0000313" key="2">
    <source>
        <dbReference type="Proteomes" id="UP000568877"/>
    </source>
</evidence>
<dbReference type="AlphaFoldDB" id="A0A6V8PNR0"/>
<protein>
    <submittedName>
        <fullName evidence="1">Uncharacterized protein</fullName>
    </submittedName>
</protein>
<reference evidence="1 2" key="1">
    <citation type="journal article" date="2020" name="Front. Microbiol.">
        <title>Single-cell genomics of novel Actinobacteria with the Wood-Ljungdahl pathway discovered in a serpentinizing system.</title>
        <authorList>
            <person name="Merino N."/>
            <person name="Kawai M."/>
            <person name="Boyd E.S."/>
            <person name="Colman D.R."/>
            <person name="McGlynn S.E."/>
            <person name="Nealson K.H."/>
            <person name="Kurokawa K."/>
            <person name="Hongoh Y."/>
        </authorList>
    </citation>
    <scope>NUCLEOTIDE SEQUENCE [LARGE SCALE GENOMIC DNA]</scope>
    <source>
        <strain evidence="1 2">S42</strain>
    </source>
</reference>
<dbReference type="EMBL" id="BLSA01000455">
    <property type="protein sequence ID" value="GFP33404.1"/>
    <property type="molecule type" value="Genomic_DNA"/>
</dbReference>
<organism evidence="1 2">
    <name type="scientific">Candidatus Hakubella thermalkaliphila</name>
    <dbReference type="NCBI Taxonomy" id="2754717"/>
    <lineage>
        <taxon>Bacteria</taxon>
        <taxon>Bacillati</taxon>
        <taxon>Actinomycetota</taxon>
        <taxon>Actinomycetota incertae sedis</taxon>
        <taxon>Candidatus Hakubellales</taxon>
        <taxon>Candidatus Hakubellaceae</taxon>
        <taxon>Candidatus Hakubella</taxon>
    </lineage>
</organism>
<accession>A0A6V8PNR0</accession>
<comment type="caution">
    <text evidence="1">The sequence shown here is derived from an EMBL/GenBank/DDBJ whole genome shotgun (WGS) entry which is preliminary data.</text>
</comment>
<proteinExistence type="predicted"/>
<sequence length="40" mass="4761">MLSLIIDRRLSQVIEYFEIFLSRITACRKAARVLNCEFQL</sequence>